<protein>
    <recommendedName>
        <fullName evidence="2">NYN domain-containing protein</fullName>
    </recommendedName>
</protein>
<dbReference type="Pfam" id="PF01936">
    <property type="entry name" value="NYN"/>
    <property type="match status" value="1"/>
</dbReference>
<feature type="domain" description="NYN" evidence="2">
    <location>
        <begin position="31"/>
        <end position="181"/>
    </location>
</feature>
<dbReference type="CDD" id="cd10911">
    <property type="entry name" value="PIN_LabA"/>
    <property type="match status" value="1"/>
</dbReference>
<reference evidence="3 4" key="1">
    <citation type="journal article" date="2020" name="Microorganisms">
        <title>Osmotic Adaptation and Compatible Solute Biosynthesis of Phototrophic Bacteria as Revealed from Genome Analyses.</title>
        <authorList>
            <person name="Imhoff J.F."/>
            <person name="Rahn T."/>
            <person name="Kunzel S."/>
            <person name="Keller A."/>
            <person name="Neulinger S.C."/>
        </authorList>
    </citation>
    <scope>NUCLEOTIDE SEQUENCE [LARGE SCALE GENOMIC DNA]</scope>
    <source>
        <strain evidence="3 4">DSM 21303</strain>
    </source>
</reference>
<dbReference type="Gene3D" id="3.40.50.1010">
    <property type="entry name" value="5'-nuclease"/>
    <property type="match status" value="1"/>
</dbReference>
<evidence type="ECO:0000313" key="4">
    <source>
        <dbReference type="Proteomes" id="UP001138802"/>
    </source>
</evidence>
<dbReference type="EMBL" id="NRSD01000012">
    <property type="protein sequence ID" value="MBK1645472.1"/>
    <property type="molecule type" value="Genomic_DNA"/>
</dbReference>
<dbReference type="PANTHER" id="PTHR35458">
    <property type="entry name" value="SLR0755 PROTEIN"/>
    <property type="match status" value="1"/>
</dbReference>
<organism evidence="3 4">
    <name type="scientific">Thiocapsa imhoffii</name>
    <dbReference type="NCBI Taxonomy" id="382777"/>
    <lineage>
        <taxon>Bacteria</taxon>
        <taxon>Pseudomonadati</taxon>
        <taxon>Pseudomonadota</taxon>
        <taxon>Gammaproteobacteria</taxon>
        <taxon>Chromatiales</taxon>
        <taxon>Chromatiaceae</taxon>
        <taxon>Thiocapsa</taxon>
    </lineage>
</organism>
<dbReference type="GO" id="GO:0004540">
    <property type="term" value="F:RNA nuclease activity"/>
    <property type="evidence" value="ECO:0007669"/>
    <property type="project" value="InterPro"/>
</dbReference>
<dbReference type="Proteomes" id="UP001138802">
    <property type="component" value="Unassembled WGS sequence"/>
</dbReference>
<dbReference type="PANTHER" id="PTHR35458:SF8">
    <property type="entry name" value="SLR0650 PROTEIN"/>
    <property type="match status" value="1"/>
</dbReference>
<sequence>MEGGISTKDGLPGMVKTTDQSTSKRSTNMERIVVFNDHANIAAAFQQLGYPLDQGDLLEYLAEGRFLVEAHTFVPIDPRDPSGRDALVEDLWNIGYLVHSKIGTIAGDSYRCDFDVELTLEMMRTAEIVKPDIIVLLSGDKDFVPAILELRRRGIRVEIAGFPGHNAAREVMLKGSGFIDLDRYRQQRWEALETLPESPTQASTVKAALEAGPL</sequence>
<dbReference type="InterPro" id="IPR021139">
    <property type="entry name" value="NYN"/>
</dbReference>
<feature type="region of interest" description="Disordered" evidence="1">
    <location>
        <begin position="1"/>
        <end position="24"/>
    </location>
</feature>
<accession>A0A9X0WJT1</accession>
<evidence type="ECO:0000259" key="2">
    <source>
        <dbReference type="Pfam" id="PF01936"/>
    </source>
</evidence>
<dbReference type="InterPro" id="IPR047140">
    <property type="entry name" value="LabA"/>
</dbReference>
<comment type="caution">
    <text evidence="3">The sequence shown here is derived from an EMBL/GenBank/DDBJ whole genome shotgun (WGS) entry which is preliminary data.</text>
</comment>
<name>A0A9X0WJT1_9GAMM</name>
<evidence type="ECO:0000256" key="1">
    <source>
        <dbReference type="SAM" id="MobiDB-lite"/>
    </source>
</evidence>
<gene>
    <name evidence="3" type="ORF">CKO25_12625</name>
</gene>
<dbReference type="AlphaFoldDB" id="A0A9X0WJT1"/>
<evidence type="ECO:0000313" key="3">
    <source>
        <dbReference type="EMBL" id="MBK1645472.1"/>
    </source>
</evidence>
<proteinExistence type="predicted"/>
<keyword evidence="4" id="KW-1185">Reference proteome</keyword>